<dbReference type="OrthoDB" id="7960583at2"/>
<keyword evidence="3 5" id="KW-1133">Transmembrane helix</keyword>
<dbReference type="PIRSF" id="PIRSF030066">
    <property type="entry name" value="UCP030066"/>
    <property type="match status" value="1"/>
</dbReference>
<evidence type="ECO:0000313" key="7">
    <source>
        <dbReference type="Proteomes" id="UP000244168"/>
    </source>
</evidence>
<comment type="subcellular location">
    <subcellularLocation>
        <location evidence="1">Membrane</location>
        <topology evidence="1">Multi-pass membrane protein</topology>
    </subcellularLocation>
</comment>
<keyword evidence="4 5" id="KW-0472">Membrane</keyword>
<dbReference type="InterPro" id="IPR032808">
    <property type="entry name" value="DoxX"/>
</dbReference>
<dbReference type="EMBL" id="QAOQ01000006">
    <property type="protein sequence ID" value="PTQ94954.1"/>
    <property type="molecule type" value="Genomic_DNA"/>
</dbReference>
<evidence type="ECO:0000256" key="4">
    <source>
        <dbReference type="ARBA" id="ARBA00023136"/>
    </source>
</evidence>
<keyword evidence="7" id="KW-1185">Reference proteome</keyword>
<gene>
    <name evidence="6" type="ORF">C8P68_106168</name>
</gene>
<comment type="caution">
    <text evidence="6">The sequence shown here is derived from an EMBL/GenBank/DDBJ whole genome shotgun (WGS) entry which is preliminary data.</text>
</comment>
<dbReference type="Proteomes" id="UP000244168">
    <property type="component" value="Unassembled WGS sequence"/>
</dbReference>
<accession>A0A2T5J726</accession>
<reference evidence="6 7" key="1">
    <citation type="submission" date="2018-04" db="EMBL/GenBank/DDBJ databases">
        <title>Genomic Encyclopedia of Archaeal and Bacterial Type Strains, Phase II (KMG-II): from individual species to whole genera.</title>
        <authorList>
            <person name="Goeker M."/>
        </authorList>
    </citation>
    <scope>NUCLEOTIDE SEQUENCE [LARGE SCALE GENOMIC DNA]</scope>
    <source>
        <strain evidence="6 7">DSM 26809</strain>
    </source>
</reference>
<name>A0A2T5J726_9SPHI</name>
<keyword evidence="2 5" id="KW-0812">Transmembrane</keyword>
<feature type="transmembrane region" description="Helical" evidence="5">
    <location>
        <begin position="72"/>
        <end position="92"/>
    </location>
</feature>
<proteinExistence type="predicted"/>
<evidence type="ECO:0000256" key="3">
    <source>
        <dbReference type="ARBA" id="ARBA00022989"/>
    </source>
</evidence>
<feature type="transmembrane region" description="Helical" evidence="5">
    <location>
        <begin position="42"/>
        <end position="63"/>
    </location>
</feature>
<dbReference type="InterPro" id="IPR016944">
    <property type="entry name" value="UCP030066"/>
</dbReference>
<dbReference type="Pfam" id="PF13564">
    <property type="entry name" value="DoxX_2"/>
    <property type="match status" value="1"/>
</dbReference>
<evidence type="ECO:0000256" key="1">
    <source>
        <dbReference type="ARBA" id="ARBA00004141"/>
    </source>
</evidence>
<protein>
    <submittedName>
        <fullName evidence="6">DoxX-like protein</fullName>
    </submittedName>
</protein>
<evidence type="ECO:0000256" key="5">
    <source>
        <dbReference type="SAM" id="Phobius"/>
    </source>
</evidence>
<evidence type="ECO:0000256" key="2">
    <source>
        <dbReference type="ARBA" id="ARBA00022692"/>
    </source>
</evidence>
<dbReference type="GO" id="GO:0016020">
    <property type="term" value="C:membrane"/>
    <property type="evidence" value="ECO:0007669"/>
    <property type="project" value="UniProtKB-SubCell"/>
</dbReference>
<evidence type="ECO:0000313" key="6">
    <source>
        <dbReference type="EMBL" id="PTQ94954.1"/>
    </source>
</evidence>
<sequence>MKKVNTFYWIFTGLLSLGMLLSAVSGFVPNPKSIAMMQHIGFGPHVLPLLSFLKVLGVIALLIQRFPLLKEWAYAGFTFDLLGAIYSFIMVGDPASNWAPILLGFVLVFGSYIFWHKKLALMQQPQTI</sequence>
<feature type="transmembrane region" description="Helical" evidence="5">
    <location>
        <begin position="98"/>
        <end position="115"/>
    </location>
</feature>
<dbReference type="RefSeq" id="WP_107829743.1">
    <property type="nucleotide sequence ID" value="NZ_CP160205.1"/>
</dbReference>
<dbReference type="AlphaFoldDB" id="A0A2T5J726"/>
<organism evidence="6 7">
    <name type="scientific">Mucilaginibacter yixingensis</name>
    <dbReference type="NCBI Taxonomy" id="1295612"/>
    <lineage>
        <taxon>Bacteria</taxon>
        <taxon>Pseudomonadati</taxon>
        <taxon>Bacteroidota</taxon>
        <taxon>Sphingobacteriia</taxon>
        <taxon>Sphingobacteriales</taxon>
        <taxon>Sphingobacteriaceae</taxon>
        <taxon>Mucilaginibacter</taxon>
    </lineage>
</organism>